<protein>
    <submittedName>
        <fullName evidence="2">Translation initiation factor 2</fullName>
    </submittedName>
</protein>
<accession>A0ABR8XQ22</accession>
<keyword evidence="3" id="KW-1185">Reference proteome</keyword>
<keyword evidence="2" id="KW-0396">Initiation factor</keyword>
<organism evidence="2 3">
    <name type="scientific">Solibacillus merdavium</name>
    <dbReference type="NCBI Taxonomy" id="2762218"/>
    <lineage>
        <taxon>Bacteria</taxon>
        <taxon>Bacillati</taxon>
        <taxon>Bacillota</taxon>
        <taxon>Bacilli</taxon>
        <taxon>Bacillales</taxon>
        <taxon>Caryophanaceae</taxon>
        <taxon>Solibacillus</taxon>
    </lineage>
</organism>
<evidence type="ECO:0000313" key="3">
    <source>
        <dbReference type="Proteomes" id="UP000600565"/>
    </source>
</evidence>
<feature type="transmembrane region" description="Helical" evidence="1">
    <location>
        <begin position="12"/>
        <end position="36"/>
    </location>
</feature>
<reference evidence="2 3" key="1">
    <citation type="submission" date="2020-08" db="EMBL/GenBank/DDBJ databases">
        <title>A Genomic Blueprint of the Chicken Gut Microbiome.</title>
        <authorList>
            <person name="Gilroy R."/>
            <person name="Ravi A."/>
            <person name="Getino M."/>
            <person name="Pursley I."/>
            <person name="Horton D.L."/>
            <person name="Alikhan N.-F."/>
            <person name="Baker D."/>
            <person name="Gharbi K."/>
            <person name="Hall N."/>
            <person name="Watson M."/>
            <person name="Adriaenssens E.M."/>
            <person name="Foster-Nyarko E."/>
            <person name="Jarju S."/>
            <person name="Secka A."/>
            <person name="Antonio M."/>
            <person name="Oren A."/>
            <person name="Chaudhuri R."/>
            <person name="La Ragione R.M."/>
            <person name="Hildebrand F."/>
            <person name="Pallen M.J."/>
        </authorList>
    </citation>
    <scope>NUCLEOTIDE SEQUENCE [LARGE SCALE GENOMIC DNA]</scope>
    <source>
        <strain evidence="2 3">Sa1YVA6</strain>
    </source>
</reference>
<dbReference type="Proteomes" id="UP000600565">
    <property type="component" value="Unassembled WGS sequence"/>
</dbReference>
<comment type="caution">
    <text evidence="2">The sequence shown here is derived from an EMBL/GenBank/DDBJ whole genome shotgun (WGS) entry which is preliminary data.</text>
</comment>
<name>A0ABR8XQ22_9BACL</name>
<sequence length="85" mass="9384">MNKNNDLLKLSVIFAMIGIVLIIFNGHLANAFGSVWLQSNGGIMDTGEYLFMKTSYANASLVIGGILFGGSFLAMIYSWYHMKNK</sequence>
<keyword evidence="2" id="KW-0648">Protein biosynthesis</keyword>
<keyword evidence="1" id="KW-0812">Transmembrane</keyword>
<gene>
    <name evidence="2" type="ORF">H9632_13300</name>
</gene>
<dbReference type="GO" id="GO:0003743">
    <property type="term" value="F:translation initiation factor activity"/>
    <property type="evidence" value="ECO:0007669"/>
    <property type="project" value="UniProtKB-KW"/>
</dbReference>
<evidence type="ECO:0000256" key="1">
    <source>
        <dbReference type="SAM" id="Phobius"/>
    </source>
</evidence>
<evidence type="ECO:0000313" key="2">
    <source>
        <dbReference type="EMBL" id="MBD8034041.1"/>
    </source>
</evidence>
<proteinExistence type="predicted"/>
<keyword evidence="1" id="KW-0472">Membrane</keyword>
<dbReference type="RefSeq" id="WP_191704543.1">
    <property type="nucleotide sequence ID" value="NZ_JACSPW010000012.1"/>
</dbReference>
<keyword evidence="1" id="KW-1133">Transmembrane helix</keyword>
<feature type="transmembrane region" description="Helical" evidence="1">
    <location>
        <begin position="56"/>
        <end position="80"/>
    </location>
</feature>
<dbReference type="EMBL" id="JACSPW010000012">
    <property type="protein sequence ID" value="MBD8034041.1"/>
    <property type="molecule type" value="Genomic_DNA"/>
</dbReference>